<dbReference type="Proteomes" id="UP001316803">
    <property type="component" value="Unassembled WGS sequence"/>
</dbReference>
<dbReference type="PANTHER" id="PTHR23501:SF109">
    <property type="entry name" value="MAJOR FACILITATOR SUPERFAMILY (MFS) PROFILE DOMAIN-CONTAINING PROTEIN-RELATED"/>
    <property type="match status" value="1"/>
</dbReference>
<dbReference type="InterPro" id="IPR020846">
    <property type="entry name" value="MFS_dom"/>
</dbReference>
<feature type="transmembrane region" description="Helical" evidence="6">
    <location>
        <begin position="128"/>
        <end position="147"/>
    </location>
</feature>
<dbReference type="AlphaFoldDB" id="A0AAN8ELM4"/>
<dbReference type="Gene3D" id="1.20.1250.20">
    <property type="entry name" value="MFS general substrate transporter like domains"/>
    <property type="match status" value="2"/>
</dbReference>
<evidence type="ECO:0000256" key="4">
    <source>
        <dbReference type="ARBA" id="ARBA00022989"/>
    </source>
</evidence>
<proteinExistence type="predicted"/>
<evidence type="ECO:0000256" key="3">
    <source>
        <dbReference type="ARBA" id="ARBA00022692"/>
    </source>
</evidence>
<dbReference type="PROSITE" id="PS50850">
    <property type="entry name" value="MFS"/>
    <property type="match status" value="1"/>
</dbReference>
<dbReference type="PROSITE" id="PS00216">
    <property type="entry name" value="SUGAR_TRANSPORT_1"/>
    <property type="match status" value="1"/>
</dbReference>
<protein>
    <recommendedName>
        <fullName evidence="7">Major facilitator superfamily (MFS) profile domain-containing protein</fullName>
    </recommendedName>
</protein>
<keyword evidence="5 6" id="KW-0472">Membrane</keyword>
<comment type="caution">
    <text evidence="8">The sequence shown here is derived from an EMBL/GenBank/DDBJ whole genome shotgun (WGS) entry which is preliminary data.</text>
</comment>
<keyword evidence="4 6" id="KW-1133">Transmembrane helix</keyword>
<comment type="subcellular location">
    <subcellularLocation>
        <location evidence="1">Membrane</location>
        <topology evidence="1">Multi-pass membrane protein</topology>
    </subcellularLocation>
</comment>
<evidence type="ECO:0000256" key="6">
    <source>
        <dbReference type="SAM" id="Phobius"/>
    </source>
</evidence>
<dbReference type="Pfam" id="PF06609">
    <property type="entry name" value="TRI12"/>
    <property type="match status" value="1"/>
</dbReference>
<evidence type="ECO:0000256" key="2">
    <source>
        <dbReference type="ARBA" id="ARBA00022448"/>
    </source>
</evidence>
<feature type="transmembrane region" description="Helical" evidence="6">
    <location>
        <begin position="285"/>
        <end position="304"/>
    </location>
</feature>
<dbReference type="InterPro" id="IPR036259">
    <property type="entry name" value="MFS_trans_sf"/>
</dbReference>
<evidence type="ECO:0000313" key="9">
    <source>
        <dbReference type="Proteomes" id="UP001316803"/>
    </source>
</evidence>
<gene>
    <name evidence="8" type="ORF">OHC33_004934</name>
</gene>
<feature type="transmembrane region" description="Helical" evidence="6">
    <location>
        <begin position="185"/>
        <end position="206"/>
    </location>
</feature>
<dbReference type="InterPro" id="IPR005829">
    <property type="entry name" value="Sugar_transporter_CS"/>
</dbReference>
<evidence type="ECO:0000313" key="8">
    <source>
        <dbReference type="EMBL" id="KAK5953667.1"/>
    </source>
</evidence>
<keyword evidence="3 6" id="KW-0812">Transmembrane</keyword>
<feature type="transmembrane region" description="Helical" evidence="6">
    <location>
        <begin position="97"/>
        <end position="116"/>
    </location>
</feature>
<evidence type="ECO:0000256" key="5">
    <source>
        <dbReference type="ARBA" id="ARBA00023136"/>
    </source>
</evidence>
<dbReference type="SUPFAM" id="SSF103473">
    <property type="entry name" value="MFS general substrate transporter"/>
    <property type="match status" value="1"/>
</dbReference>
<sequence length="582" mass="63163">MSDNSDPESQTKRNEAGDHLEVIRTISRVPDNPNYYEKNGLRTEGDGMDHEHYNVKSIGFIMTIMGCAFGLCASQITPLLYLTLGTLIADDLQRPDLLLWLLTAGIVAQGALAPFVGPLADLFGRRMIFLVGFILAIIGCVACGACVNAESFLAGQILLGFGAVTQELMAIAVVSEVVPTAKRPLYAAIILCCIIPWTPGTMYANWISIASWRWVGLVLALWNAISFVMIAAFYHPPPRVNGIGLTTREKIARIDFVGGALLTTGLVFILVALNWGGQDYSWTSAHVLSFLIIGFVLCVVFGLWEKFGAPHPMYPRRIVHAPRPFFCMLFVIFAAGINYIPLVVFWPIQAISVYQSNHYQLGIYTLPIGTCILGGAIVSALLLGLLKGRTTVVMTLFCIMQTVGSACLTQADPHDIGTIMAPLVLALIGVGGVLVPNQVIITVITPDDLIASVTALTVGLRAQAQVIGLAIYYNRFLTEITKNTYTYIVPAFVKVQYGNPELIEAMVTTLTAIPFREWAQTVPPFPHADSAAILQEGTVQAFAHAFKLVYYITIAFGVPACIAAAFMGDVSKYLDKHVAVVL</sequence>
<name>A0AAN8ELM4_9EURO</name>
<feature type="transmembrane region" description="Helical" evidence="6">
    <location>
        <begin position="254"/>
        <end position="273"/>
    </location>
</feature>
<reference evidence="8 9" key="1">
    <citation type="submission" date="2022-12" db="EMBL/GenBank/DDBJ databases">
        <title>Genomic features and morphological characterization of a novel Knufia sp. strain isolated from spacecraft assembly facility.</title>
        <authorList>
            <person name="Teixeira M."/>
            <person name="Chander A.M."/>
            <person name="Stajich J.E."/>
            <person name="Venkateswaran K."/>
        </authorList>
    </citation>
    <scope>NUCLEOTIDE SEQUENCE [LARGE SCALE GENOMIC DNA]</scope>
    <source>
        <strain evidence="8 9">FJI-L2-BK-P2</strain>
    </source>
</reference>
<keyword evidence="2" id="KW-0813">Transport</keyword>
<feature type="transmembrane region" description="Helical" evidence="6">
    <location>
        <begin position="361"/>
        <end position="385"/>
    </location>
</feature>
<dbReference type="GO" id="GO:0005886">
    <property type="term" value="C:plasma membrane"/>
    <property type="evidence" value="ECO:0007669"/>
    <property type="project" value="TreeGrafter"/>
</dbReference>
<organism evidence="8 9">
    <name type="scientific">Knufia fluminis</name>
    <dbReference type="NCBI Taxonomy" id="191047"/>
    <lineage>
        <taxon>Eukaryota</taxon>
        <taxon>Fungi</taxon>
        <taxon>Dikarya</taxon>
        <taxon>Ascomycota</taxon>
        <taxon>Pezizomycotina</taxon>
        <taxon>Eurotiomycetes</taxon>
        <taxon>Chaetothyriomycetidae</taxon>
        <taxon>Chaetothyriales</taxon>
        <taxon>Trichomeriaceae</taxon>
        <taxon>Knufia</taxon>
    </lineage>
</organism>
<feature type="transmembrane region" description="Helical" evidence="6">
    <location>
        <begin position="212"/>
        <end position="234"/>
    </location>
</feature>
<accession>A0AAN8ELM4</accession>
<feature type="transmembrane region" description="Helical" evidence="6">
    <location>
        <begin position="325"/>
        <end position="349"/>
    </location>
</feature>
<feature type="transmembrane region" description="Helical" evidence="6">
    <location>
        <begin position="153"/>
        <end position="173"/>
    </location>
</feature>
<feature type="transmembrane region" description="Helical" evidence="6">
    <location>
        <begin position="417"/>
        <end position="437"/>
    </location>
</feature>
<dbReference type="PANTHER" id="PTHR23501">
    <property type="entry name" value="MAJOR FACILITATOR SUPERFAMILY"/>
    <property type="match status" value="1"/>
</dbReference>
<feature type="domain" description="Major facilitator superfamily (MFS) profile" evidence="7">
    <location>
        <begin position="58"/>
        <end position="516"/>
    </location>
</feature>
<dbReference type="EMBL" id="JAKLMC020000010">
    <property type="protein sequence ID" value="KAK5953667.1"/>
    <property type="molecule type" value="Genomic_DNA"/>
</dbReference>
<evidence type="ECO:0000256" key="1">
    <source>
        <dbReference type="ARBA" id="ARBA00004141"/>
    </source>
</evidence>
<dbReference type="InterPro" id="IPR010573">
    <property type="entry name" value="MFS_Str1/Tri12-like"/>
</dbReference>
<dbReference type="GO" id="GO:0022857">
    <property type="term" value="F:transmembrane transporter activity"/>
    <property type="evidence" value="ECO:0007669"/>
    <property type="project" value="InterPro"/>
</dbReference>
<feature type="transmembrane region" description="Helical" evidence="6">
    <location>
        <begin position="548"/>
        <end position="567"/>
    </location>
</feature>
<evidence type="ECO:0000259" key="7">
    <source>
        <dbReference type="PROSITE" id="PS50850"/>
    </source>
</evidence>
<feature type="transmembrane region" description="Helical" evidence="6">
    <location>
        <begin position="449"/>
        <end position="473"/>
    </location>
</feature>
<feature type="transmembrane region" description="Helical" evidence="6">
    <location>
        <begin position="58"/>
        <end position="77"/>
    </location>
</feature>
<keyword evidence="9" id="KW-1185">Reference proteome</keyword>